<evidence type="ECO:0000313" key="2">
    <source>
        <dbReference type="EMBL" id="HEH35910.1"/>
    </source>
</evidence>
<dbReference type="InterPro" id="IPR007212">
    <property type="entry name" value="Zf-like"/>
</dbReference>
<dbReference type="Pfam" id="PF04071">
    <property type="entry name" value="zf-like"/>
    <property type="match status" value="1"/>
</dbReference>
<proteinExistence type="predicted"/>
<evidence type="ECO:0000259" key="1">
    <source>
        <dbReference type="Pfam" id="PF04071"/>
    </source>
</evidence>
<accession>A0A7J2TJY5</accession>
<protein>
    <recommendedName>
        <fullName evidence="1">Cysteine-rich small domain-containing protein</fullName>
    </recommendedName>
</protein>
<dbReference type="EMBL" id="DSLA01000112">
    <property type="protein sequence ID" value="HEH35910.1"/>
    <property type="molecule type" value="Genomic_DNA"/>
</dbReference>
<feature type="domain" description="Cysteine-rich small" evidence="1">
    <location>
        <begin position="19"/>
        <end position="85"/>
    </location>
</feature>
<sequence length="189" mass="21883">MNERGLIDLFSAMNCLSGSIKECPYYPCHFEGQDCSICYCIFYPCFIYKFGDLIVSSRGSYVWSCKRCEWVHRKENVEEIVAYFSSFPKQVIVESGWEFFSKALQEILFGSEVGYRIGKSYNIMPANFKFAKCRKVDSGSFLMIKLSDIRIEEVRETREFSDEGFIFIPLKSGKKLIGHNGESFLECEL</sequence>
<organism evidence="2">
    <name type="scientific">Archaeoglobus fulgidus</name>
    <dbReference type="NCBI Taxonomy" id="2234"/>
    <lineage>
        <taxon>Archaea</taxon>
        <taxon>Methanobacteriati</taxon>
        <taxon>Methanobacteriota</taxon>
        <taxon>Archaeoglobi</taxon>
        <taxon>Archaeoglobales</taxon>
        <taxon>Archaeoglobaceae</taxon>
        <taxon>Archaeoglobus</taxon>
    </lineage>
</organism>
<name>A0A7J2TJY5_ARCFL</name>
<gene>
    <name evidence="2" type="ORF">ENP88_07230</name>
</gene>
<reference evidence="2" key="1">
    <citation type="journal article" date="2020" name="mSystems">
        <title>Genome- and Community-Level Interaction Insights into Carbon Utilization and Element Cycling Functions of Hydrothermarchaeota in Hydrothermal Sediment.</title>
        <authorList>
            <person name="Zhou Z."/>
            <person name="Liu Y."/>
            <person name="Xu W."/>
            <person name="Pan J."/>
            <person name="Luo Z.H."/>
            <person name="Li M."/>
        </authorList>
    </citation>
    <scope>NUCLEOTIDE SEQUENCE [LARGE SCALE GENOMIC DNA]</scope>
    <source>
        <strain evidence="2">SpSt-26</strain>
    </source>
</reference>
<dbReference type="AlphaFoldDB" id="A0A7J2TJY5"/>
<comment type="caution">
    <text evidence="2">The sequence shown here is derived from an EMBL/GenBank/DDBJ whole genome shotgun (WGS) entry which is preliminary data.</text>
</comment>